<name>A0A6A6BFJ2_9PEZI</name>
<reference evidence="1" key="1">
    <citation type="journal article" date="2020" name="Stud. Mycol.">
        <title>101 Dothideomycetes genomes: a test case for predicting lifestyles and emergence of pathogens.</title>
        <authorList>
            <person name="Haridas S."/>
            <person name="Albert R."/>
            <person name="Binder M."/>
            <person name="Bloem J."/>
            <person name="Labutti K."/>
            <person name="Salamov A."/>
            <person name="Andreopoulos B."/>
            <person name="Baker S."/>
            <person name="Barry K."/>
            <person name="Bills G."/>
            <person name="Bluhm B."/>
            <person name="Cannon C."/>
            <person name="Castanera R."/>
            <person name="Culley D."/>
            <person name="Daum C."/>
            <person name="Ezra D."/>
            <person name="Gonzalez J."/>
            <person name="Henrissat B."/>
            <person name="Kuo A."/>
            <person name="Liang C."/>
            <person name="Lipzen A."/>
            <person name="Lutzoni F."/>
            <person name="Magnuson J."/>
            <person name="Mondo S."/>
            <person name="Nolan M."/>
            <person name="Ohm R."/>
            <person name="Pangilinan J."/>
            <person name="Park H.-J."/>
            <person name="Ramirez L."/>
            <person name="Alfaro M."/>
            <person name="Sun H."/>
            <person name="Tritt A."/>
            <person name="Yoshinaga Y."/>
            <person name="Zwiers L.-H."/>
            <person name="Turgeon B."/>
            <person name="Goodwin S."/>
            <person name="Spatafora J."/>
            <person name="Crous P."/>
            <person name="Grigoriev I."/>
        </authorList>
    </citation>
    <scope>NUCLEOTIDE SEQUENCE</scope>
    <source>
        <strain evidence="1">CBS 121167</strain>
    </source>
</reference>
<dbReference type="AlphaFoldDB" id="A0A6A6BFJ2"/>
<protein>
    <submittedName>
        <fullName evidence="1">Uncharacterized protein</fullName>
    </submittedName>
</protein>
<evidence type="ECO:0000313" key="2">
    <source>
        <dbReference type="Proteomes" id="UP000799438"/>
    </source>
</evidence>
<dbReference type="EMBL" id="ML995486">
    <property type="protein sequence ID" value="KAF2141687.1"/>
    <property type="molecule type" value="Genomic_DNA"/>
</dbReference>
<accession>A0A6A6BFJ2</accession>
<organism evidence="1 2">
    <name type="scientific">Aplosporella prunicola CBS 121167</name>
    <dbReference type="NCBI Taxonomy" id="1176127"/>
    <lineage>
        <taxon>Eukaryota</taxon>
        <taxon>Fungi</taxon>
        <taxon>Dikarya</taxon>
        <taxon>Ascomycota</taxon>
        <taxon>Pezizomycotina</taxon>
        <taxon>Dothideomycetes</taxon>
        <taxon>Dothideomycetes incertae sedis</taxon>
        <taxon>Botryosphaeriales</taxon>
        <taxon>Aplosporellaceae</taxon>
        <taxon>Aplosporella</taxon>
    </lineage>
</organism>
<dbReference type="Proteomes" id="UP000799438">
    <property type="component" value="Unassembled WGS sequence"/>
</dbReference>
<proteinExistence type="predicted"/>
<keyword evidence="2" id="KW-1185">Reference proteome</keyword>
<gene>
    <name evidence="1" type="ORF">K452DRAFT_333430</name>
</gene>
<sequence>MARWDFARKPMRASQRIGASAVFRAARVSGRAALKPGATGGLGFAARPHVVHLVRLVSGSTGLVLALGRSALRLSQAWSHVRPYATQSSFHRSSDSLYRRVHCAAPPTRRQLQIAATHHVSEIVAPILPCLGTPFRHGPPWLEISRGSERAC</sequence>
<evidence type="ECO:0000313" key="1">
    <source>
        <dbReference type="EMBL" id="KAF2141687.1"/>
    </source>
</evidence>
<dbReference type="GeneID" id="54302672"/>
<dbReference type="RefSeq" id="XP_033397399.1">
    <property type="nucleotide sequence ID" value="XM_033545174.1"/>
</dbReference>